<dbReference type="InterPro" id="IPR037221">
    <property type="entry name" value="H-type_lectin_dom_sf"/>
</dbReference>
<gene>
    <name evidence="1" type="ORF">SAMN02745158_04338</name>
</gene>
<evidence type="ECO:0000313" key="2">
    <source>
        <dbReference type="Proteomes" id="UP000184245"/>
    </source>
</evidence>
<sequence length="129" mass="13697">MALIKIKALDEAAAAAATDDLVIEDTSKTKRINLGNLAKSIKSILGLYTIQTGQVNISFGTTAASTEFKFPKPFSSTPNVFVCLNAGTYWIDKVRINASGKNESSFIINHVGTVTASGALSVQWMAIGK</sequence>
<dbReference type="GO" id="GO:0030246">
    <property type="term" value="F:carbohydrate binding"/>
    <property type="evidence" value="ECO:0007669"/>
    <property type="project" value="UniProtKB-KW"/>
</dbReference>
<dbReference type="SUPFAM" id="SSF141086">
    <property type="entry name" value="Agglutinin HPA-like"/>
    <property type="match status" value="1"/>
</dbReference>
<dbReference type="EMBL" id="FQVI01000049">
    <property type="protein sequence ID" value="SHF59555.1"/>
    <property type="molecule type" value="Genomic_DNA"/>
</dbReference>
<dbReference type="RefSeq" id="WP_072854845.1">
    <property type="nucleotide sequence ID" value="NZ_FQVI01000049.1"/>
</dbReference>
<keyword evidence="1" id="KW-0430">Lectin</keyword>
<name>A0A1M5CXZ4_9CLOT</name>
<dbReference type="AlphaFoldDB" id="A0A1M5CXZ4"/>
<protein>
    <submittedName>
        <fullName evidence="1">H-type lectin domain-containing protein</fullName>
    </submittedName>
</protein>
<reference evidence="1 2" key="1">
    <citation type="submission" date="2016-11" db="EMBL/GenBank/DDBJ databases">
        <authorList>
            <person name="Jaros S."/>
            <person name="Januszkiewicz K."/>
            <person name="Wedrychowicz H."/>
        </authorList>
    </citation>
    <scope>NUCLEOTIDE SEQUENCE [LARGE SCALE GENOMIC DNA]</scope>
    <source>
        <strain evidence="1 2">DSM 17459</strain>
    </source>
</reference>
<accession>A0A1M5CXZ4</accession>
<keyword evidence="2" id="KW-1185">Reference proteome</keyword>
<dbReference type="Proteomes" id="UP000184245">
    <property type="component" value="Unassembled WGS sequence"/>
</dbReference>
<organism evidence="1 2">
    <name type="scientific">Lactonifactor longoviformis DSM 17459</name>
    <dbReference type="NCBI Taxonomy" id="1122155"/>
    <lineage>
        <taxon>Bacteria</taxon>
        <taxon>Bacillati</taxon>
        <taxon>Bacillota</taxon>
        <taxon>Clostridia</taxon>
        <taxon>Eubacteriales</taxon>
        <taxon>Clostridiaceae</taxon>
        <taxon>Lactonifactor</taxon>
    </lineage>
</organism>
<dbReference type="Gene3D" id="2.60.40.2080">
    <property type="match status" value="1"/>
</dbReference>
<proteinExistence type="predicted"/>
<dbReference type="STRING" id="1122155.SAMN02745158_04338"/>
<evidence type="ECO:0000313" key="1">
    <source>
        <dbReference type="EMBL" id="SHF59555.1"/>
    </source>
</evidence>